<dbReference type="PANTHER" id="PTHR31662">
    <property type="entry name" value="BNAANNG10740D PROTEIN-RELATED"/>
    <property type="match status" value="1"/>
</dbReference>
<dbReference type="GO" id="GO:0006355">
    <property type="term" value="P:regulation of DNA-templated transcription"/>
    <property type="evidence" value="ECO:0007669"/>
    <property type="project" value="InterPro"/>
</dbReference>
<feature type="compositionally biased region" description="Basic and acidic residues" evidence="2">
    <location>
        <begin position="120"/>
        <end position="132"/>
    </location>
</feature>
<dbReference type="AlphaFoldDB" id="A0A8J5L8Y1"/>
<protein>
    <recommendedName>
        <fullName evidence="3">Glabrous enhancer-binding protein-like DBD domain-containing protein</fullName>
    </recommendedName>
</protein>
<feature type="domain" description="Glabrous enhancer-binding protein-like DBD" evidence="3">
    <location>
        <begin position="36"/>
        <end position="98"/>
    </location>
</feature>
<organism evidence="4 5">
    <name type="scientific">Zingiber officinale</name>
    <name type="common">Ginger</name>
    <name type="synonym">Amomum zingiber</name>
    <dbReference type="NCBI Taxonomy" id="94328"/>
    <lineage>
        <taxon>Eukaryota</taxon>
        <taxon>Viridiplantae</taxon>
        <taxon>Streptophyta</taxon>
        <taxon>Embryophyta</taxon>
        <taxon>Tracheophyta</taxon>
        <taxon>Spermatophyta</taxon>
        <taxon>Magnoliopsida</taxon>
        <taxon>Liliopsida</taxon>
        <taxon>Zingiberales</taxon>
        <taxon>Zingiberaceae</taxon>
        <taxon>Zingiber</taxon>
    </lineage>
</organism>
<keyword evidence="5" id="KW-1185">Reference proteome</keyword>
<feature type="compositionally biased region" description="Basic and acidic residues" evidence="2">
    <location>
        <begin position="184"/>
        <end position="193"/>
    </location>
</feature>
<feature type="region of interest" description="Disordered" evidence="2">
    <location>
        <begin position="120"/>
        <end position="226"/>
    </location>
</feature>
<dbReference type="PANTHER" id="PTHR31662:SF28">
    <property type="entry name" value="MYB_SANT-LIKE DOMAIN-CONTAINING PROTEIN"/>
    <property type="match status" value="1"/>
</dbReference>
<proteinExistence type="inferred from homology"/>
<feature type="compositionally biased region" description="Basic and acidic residues" evidence="2">
    <location>
        <begin position="214"/>
        <end position="226"/>
    </location>
</feature>
<name>A0A8J5L8Y1_ZINOF</name>
<evidence type="ECO:0000313" key="5">
    <source>
        <dbReference type="Proteomes" id="UP000734854"/>
    </source>
</evidence>
<evidence type="ECO:0000256" key="1">
    <source>
        <dbReference type="ARBA" id="ARBA00010820"/>
    </source>
</evidence>
<comment type="caution">
    <text evidence="4">The sequence shown here is derived from an EMBL/GenBank/DDBJ whole genome shotgun (WGS) entry which is preliminary data.</text>
</comment>
<gene>
    <name evidence="4" type="ORF">ZIOFF_028369</name>
</gene>
<dbReference type="Proteomes" id="UP000734854">
    <property type="component" value="Unassembled WGS sequence"/>
</dbReference>
<feature type="region of interest" description="Disordered" evidence="2">
    <location>
        <begin position="1"/>
        <end position="40"/>
    </location>
</feature>
<dbReference type="GO" id="GO:0005634">
    <property type="term" value="C:nucleus"/>
    <property type="evidence" value="ECO:0007669"/>
    <property type="project" value="TreeGrafter"/>
</dbReference>
<dbReference type="InterPro" id="IPR053932">
    <property type="entry name" value="GeBP-like_DBD"/>
</dbReference>
<evidence type="ECO:0000259" key="3">
    <source>
        <dbReference type="Pfam" id="PF04504"/>
    </source>
</evidence>
<dbReference type="EMBL" id="JACMSC010000008">
    <property type="protein sequence ID" value="KAG6510359.1"/>
    <property type="molecule type" value="Genomic_DNA"/>
</dbReference>
<comment type="similarity">
    <text evidence="1">Belongs to the GeBP family.</text>
</comment>
<feature type="compositionally biased region" description="Basic and acidic residues" evidence="2">
    <location>
        <begin position="147"/>
        <end position="166"/>
    </location>
</feature>
<dbReference type="InterPro" id="IPR007592">
    <property type="entry name" value="GEBP"/>
</dbReference>
<reference evidence="4 5" key="1">
    <citation type="submission" date="2020-08" db="EMBL/GenBank/DDBJ databases">
        <title>Plant Genome Project.</title>
        <authorList>
            <person name="Zhang R.-G."/>
        </authorList>
    </citation>
    <scope>NUCLEOTIDE SEQUENCE [LARGE SCALE GENOMIC DNA]</scope>
    <source>
        <tissue evidence="4">Rhizome</tissue>
    </source>
</reference>
<dbReference type="Pfam" id="PF04504">
    <property type="entry name" value="GeBP-like_DBD"/>
    <property type="match status" value="1"/>
</dbReference>
<evidence type="ECO:0000313" key="4">
    <source>
        <dbReference type="EMBL" id="KAG6510359.1"/>
    </source>
</evidence>
<accession>A0A8J5L8Y1</accession>
<sequence length="332" mass="38082">MAPGTSFAVGGVDPSPAKRKRQRVRGDDSNSSQRSSKSDHVAILRAAIEFRNQTGENPTKAKMPAFYEFVKTSLAEPLSQEQISNRLRHIRHRFIHSDMDNTEDTVLKLAGQLWYEEKDMDKGKEEKTGPKSKERRQKNSIAVDSNPHVEKRDSEQGVDNTVEKSHNKERRQKNSIAVEGYQNAEKEDNEKGKMGVGNTVEKNHQHKCSSKSITELDRNTEKESGKKNIKKAINNPLDFDAVEEENQVKKRGIQAKPKFSYLAHIVKDYWKTYGLSKTLLEIGIENVDPQKAGFLEEKWEKQLQEEMRFQSEWRKTCGELLAMLLKAHKDIF</sequence>
<evidence type="ECO:0000256" key="2">
    <source>
        <dbReference type="SAM" id="MobiDB-lite"/>
    </source>
</evidence>